<evidence type="ECO:0000256" key="5">
    <source>
        <dbReference type="ARBA" id="ARBA00022989"/>
    </source>
</evidence>
<evidence type="ECO:0000256" key="6">
    <source>
        <dbReference type="ARBA" id="ARBA00023065"/>
    </source>
</evidence>
<evidence type="ECO:0000313" key="12">
    <source>
        <dbReference type="EMBL" id="CAE0431251.1"/>
    </source>
</evidence>
<accession>A0A7S3PAF7</accession>
<keyword evidence="7 11" id="KW-0472">Membrane</keyword>
<dbReference type="GO" id="GO:0012505">
    <property type="term" value="C:endomembrane system"/>
    <property type="evidence" value="ECO:0007669"/>
    <property type="project" value="UniProtKB-SubCell"/>
</dbReference>
<sequence>MGENIALVSARAPVGVGWQARVYNLLFPSEYQSVKFVRVANPKLAGFHRLVFLLTLAYVIGYQIIYDKGYQKVDPFAGTPLVKVKGVAKTRRSGKVYDAVDLVKPALEENSVFIQTNFFETPKQKREKCPGLDEKGGIPAYVSEVCDCGDDPVNCSAGHCLENVPTENGMTTGKCVRVKRAKTESKTKFMCEIEAWCPLEDENFENTGRLRDANILDLVANFTVFVRVDGRFPNLAPNTPMSNFGNRELIWNANLFYVSDIVAAAHTGKALVPLKVGNRTSKTQQYPPRLSQQYFLQAAEKGAEIFVDVAWNCNLDISKESCEAQYSFQRVDNGKGFNYRDSIEYTIGNVAMRDTIKRYGIRLVFRVHGIGGKFDMLASTIVLGSGIGLLGISTVLADLLLYWGKRNRIFVTAKYQKVVEADNESGEDSQDDEEISRQYERLN</sequence>
<evidence type="ECO:0008006" key="13">
    <source>
        <dbReference type="Google" id="ProtNLM"/>
    </source>
</evidence>
<keyword evidence="5 11" id="KW-1133">Transmembrane helix</keyword>
<protein>
    <recommendedName>
        <fullName evidence="13">ATP receptor</fullName>
    </recommendedName>
</protein>
<keyword evidence="3" id="KW-0813">Transport</keyword>
<evidence type="ECO:0000256" key="11">
    <source>
        <dbReference type="SAM" id="Phobius"/>
    </source>
</evidence>
<feature type="region of interest" description="Disordered" evidence="10">
    <location>
        <begin position="422"/>
        <end position="443"/>
    </location>
</feature>
<dbReference type="GO" id="GO:0007165">
    <property type="term" value="P:signal transduction"/>
    <property type="evidence" value="ECO:0007669"/>
    <property type="project" value="UniProtKB-ARBA"/>
</dbReference>
<comment type="subcellular location">
    <subcellularLocation>
        <location evidence="1">Endomembrane system</location>
    </subcellularLocation>
</comment>
<evidence type="ECO:0000256" key="1">
    <source>
        <dbReference type="ARBA" id="ARBA00004308"/>
    </source>
</evidence>
<dbReference type="Gene3D" id="2.60.490.10">
    <property type="entry name" value="atp-gated p2x4 ion channel domain"/>
    <property type="match status" value="1"/>
</dbReference>
<gene>
    <name evidence="12" type="ORF">ASTO00021_LOCUS1589</name>
</gene>
<evidence type="ECO:0000256" key="7">
    <source>
        <dbReference type="ARBA" id="ARBA00023136"/>
    </source>
</evidence>
<evidence type="ECO:0000256" key="3">
    <source>
        <dbReference type="ARBA" id="ARBA00022448"/>
    </source>
</evidence>
<feature type="transmembrane region" description="Helical" evidence="11">
    <location>
        <begin position="381"/>
        <end position="404"/>
    </location>
</feature>
<dbReference type="GO" id="GO:0070588">
    <property type="term" value="P:calcium ion transmembrane transport"/>
    <property type="evidence" value="ECO:0007669"/>
    <property type="project" value="TreeGrafter"/>
</dbReference>
<evidence type="ECO:0000256" key="4">
    <source>
        <dbReference type="ARBA" id="ARBA00022692"/>
    </source>
</evidence>
<dbReference type="Pfam" id="PF00864">
    <property type="entry name" value="P2X_receptor"/>
    <property type="match status" value="1"/>
</dbReference>
<proteinExistence type="inferred from homology"/>
<organism evidence="12">
    <name type="scientific">Aplanochytrium stocchinoi</name>
    <dbReference type="NCBI Taxonomy" id="215587"/>
    <lineage>
        <taxon>Eukaryota</taxon>
        <taxon>Sar</taxon>
        <taxon>Stramenopiles</taxon>
        <taxon>Bigyra</taxon>
        <taxon>Labyrinthulomycetes</taxon>
        <taxon>Thraustochytrida</taxon>
        <taxon>Thraustochytriidae</taxon>
        <taxon>Aplanochytrium</taxon>
    </lineage>
</organism>
<comment type="similarity">
    <text evidence="2">Belongs to the P2X receptor family.</text>
</comment>
<dbReference type="PANTHER" id="PTHR10125">
    <property type="entry name" value="P2X PURINOCEPTOR"/>
    <property type="match status" value="1"/>
</dbReference>
<evidence type="ECO:0000256" key="9">
    <source>
        <dbReference type="ARBA" id="ARBA00023303"/>
    </source>
</evidence>
<evidence type="ECO:0000256" key="2">
    <source>
        <dbReference type="ARBA" id="ARBA00009848"/>
    </source>
</evidence>
<keyword evidence="8" id="KW-1071">Ligand-gated ion channel</keyword>
<feature type="compositionally biased region" description="Acidic residues" evidence="10">
    <location>
        <begin position="422"/>
        <end position="434"/>
    </location>
</feature>
<evidence type="ECO:0000256" key="8">
    <source>
        <dbReference type="ARBA" id="ARBA00023286"/>
    </source>
</evidence>
<keyword evidence="6" id="KW-0406">Ion transport</keyword>
<reference evidence="12" key="1">
    <citation type="submission" date="2021-01" db="EMBL/GenBank/DDBJ databases">
        <authorList>
            <person name="Corre E."/>
            <person name="Pelletier E."/>
            <person name="Niang G."/>
            <person name="Scheremetjew M."/>
            <person name="Finn R."/>
            <person name="Kale V."/>
            <person name="Holt S."/>
            <person name="Cochrane G."/>
            <person name="Meng A."/>
            <person name="Brown T."/>
            <person name="Cohen L."/>
        </authorList>
    </citation>
    <scope>NUCLEOTIDE SEQUENCE</scope>
    <source>
        <strain evidence="12">GSBS06</strain>
    </source>
</reference>
<keyword evidence="9" id="KW-0407">Ion channel</keyword>
<dbReference type="GO" id="GO:0015267">
    <property type="term" value="F:channel activity"/>
    <property type="evidence" value="ECO:0007669"/>
    <property type="project" value="UniProtKB-ARBA"/>
</dbReference>
<keyword evidence="4 11" id="KW-0812">Transmembrane</keyword>
<dbReference type="InterPro" id="IPR027309">
    <property type="entry name" value="P2X_extracellular_dom_sf"/>
</dbReference>
<dbReference type="GO" id="GO:0016020">
    <property type="term" value="C:membrane"/>
    <property type="evidence" value="ECO:0007669"/>
    <property type="project" value="TreeGrafter"/>
</dbReference>
<dbReference type="Gene3D" id="1.10.287.940">
    <property type="entry name" value="atp-gated p2x4 ion channel"/>
    <property type="match status" value="1"/>
</dbReference>
<name>A0A7S3PAF7_9STRA</name>
<dbReference type="InterPro" id="IPR059116">
    <property type="entry name" value="P2X_receptor"/>
</dbReference>
<dbReference type="EMBL" id="HBIN01002416">
    <property type="protein sequence ID" value="CAE0431251.1"/>
    <property type="molecule type" value="Transcribed_RNA"/>
</dbReference>
<dbReference type="AlphaFoldDB" id="A0A7S3PAF7"/>
<evidence type="ECO:0000256" key="10">
    <source>
        <dbReference type="SAM" id="MobiDB-lite"/>
    </source>
</evidence>
<dbReference type="PANTHER" id="PTHR10125:SF31">
    <property type="entry name" value="P2X RECEPTOR E"/>
    <property type="match status" value="1"/>
</dbReference>